<dbReference type="InterPro" id="IPR036097">
    <property type="entry name" value="HisK_dim/P_sf"/>
</dbReference>
<dbReference type="CDD" id="cd00082">
    <property type="entry name" value="HisKA"/>
    <property type="match status" value="1"/>
</dbReference>
<evidence type="ECO:0000256" key="1">
    <source>
        <dbReference type="ARBA" id="ARBA00000085"/>
    </source>
</evidence>
<accession>A0ABU8NHE7</accession>
<dbReference type="InterPro" id="IPR003594">
    <property type="entry name" value="HATPase_dom"/>
</dbReference>
<sequence>MKLSAKYNRVTLIASIIVFVFTGVIYYSVIHYILTDQLDRDLEIEEDEIVAYVQANGKLPQAGSFKEQKVSYSLIDSGHNFERRYFYNDYFNKSEQKIEPGRSLIYTVEVNGKLYSVTVTKSRVESEDLVRIIVLITLSVTILLLITLLLINRFILNNIWKPFYGILLQMKAFNLADKNDIRIESTKIDEFAELNTAVATMSLRVKQDYRELKSFTDNASHEMMTPLAVINSKLDTLIQTETFSDSQGELIEDIYVAVGKLSRLNQTLLMLAKIENNLIADQETIPLDNLIRQKTRQFQELLQLHNINLRTDLAHKQINMNKHLADMLINNLLSNAIRHNYKDGQIFIQLNDSQLIVSNTGLDTALIADKVFERFYKNTASEGMGLGLAISNQICNLYHFKLNYAYQNSQHIFTVSFLEGELQSYSKFGV</sequence>
<evidence type="ECO:0000256" key="6">
    <source>
        <dbReference type="ARBA" id="ARBA00022777"/>
    </source>
</evidence>
<evidence type="ECO:0000256" key="7">
    <source>
        <dbReference type="ARBA" id="ARBA00022989"/>
    </source>
</evidence>
<evidence type="ECO:0000313" key="10">
    <source>
        <dbReference type="EMBL" id="MEJ2901597.1"/>
    </source>
</evidence>
<feature type="transmembrane region" description="Helical" evidence="8">
    <location>
        <begin position="129"/>
        <end position="151"/>
    </location>
</feature>
<dbReference type="InterPro" id="IPR050428">
    <property type="entry name" value="TCS_sensor_his_kinase"/>
</dbReference>
<keyword evidence="8" id="KW-0472">Membrane</keyword>
<keyword evidence="4" id="KW-0808">Transferase</keyword>
<name>A0ABU8NHE7_9SPHI</name>
<feature type="domain" description="Histidine kinase" evidence="9">
    <location>
        <begin position="218"/>
        <end position="430"/>
    </location>
</feature>
<dbReference type="Gene3D" id="3.30.565.10">
    <property type="entry name" value="Histidine kinase-like ATPase, C-terminal domain"/>
    <property type="match status" value="1"/>
</dbReference>
<evidence type="ECO:0000256" key="8">
    <source>
        <dbReference type="SAM" id="Phobius"/>
    </source>
</evidence>
<dbReference type="RefSeq" id="WP_337715359.1">
    <property type="nucleotide sequence ID" value="NZ_JBBEUB010000001.1"/>
</dbReference>
<comment type="catalytic activity">
    <reaction evidence="1">
        <text>ATP + protein L-histidine = ADP + protein N-phospho-L-histidine.</text>
        <dbReference type="EC" id="2.7.13.3"/>
    </reaction>
</comment>
<dbReference type="InterPro" id="IPR003661">
    <property type="entry name" value="HisK_dim/P_dom"/>
</dbReference>
<reference evidence="10 11" key="1">
    <citation type="submission" date="2024-03" db="EMBL/GenBank/DDBJ databases">
        <title>Sequence of Lycoming College Course Isolates.</title>
        <authorList>
            <person name="Plotts O."/>
            <person name="Newman J."/>
        </authorList>
    </citation>
    <scope>NUCLEOTIDE SEQUENCE [LARGE SCALE GENOMIC DNA]</scope>
    <source>
        <strain evidence="10 11">CJB-3</strain>
    </source>
</reference>
<dbReference type="GO" id="GO:0016301">
    <property type="term" value="F:kinase activity"/>
    <property type="evidence" value="ECO:0007669"/>
    <property type="project" value="UniProtKB-KW"/>
</dbReference>
<keyword evidence="6 10" id="KW-0418">Kinase</keyword>
<dbReference type="Pfam" id="PF02518">
    <property type="entry name" value="HATPase_c"/>
    <property type="match status" value="1"/>
</dbReference>
<dbReference type="PANTHER" id="PTHR45436:SF5">
    <property type="entry name" value="SENSOR HISTIDINE KINASE TRCS"/>
    <property type="match status" value="1"/>
</dbReference>
<comment type="caution">
    <text evidence="10">The sequence shown here is derived from an EMBL/GenBank/DDBJ whole genome shotgun (WGS) entry which is preliminary data.</text>
</comment>
<dbReference type="InterPro" id="IPR036890">
    <property type="entry name" value="HATPase_C_sf"/>
</dbReference>
<gene>
    <name evidence="10" type="ORF">WAE58_04150</name>
</gene>
<dbReference type="Proteomes" id="UP001378956">
    <property type="component" value="Unassembled WGS sequence"/>
</dbReference>
<dbReference type="EC" id="2.7.13.3" evidence="2"/>
<dbReference type="Gene3D" id="1.10.287.130">
    <property type="match status" value="1"/>
</dbReference>
<dbReference type="InterPro" id="IPR005467">
    <property type="entry name" value="His_kinase_dom"/>
</dbReference>
<feature type="transmembrane region" description="Helical" evidence="8">
    <location>
        <begin position="12"/>
        <end position="34"/>
    </location>
</feature>
<evidence type="ECO:0000256" key="4">
    <source>
        <dbReference type="ARBA" id="ARBA00022679"/>
    </source>
</evidence>
<protein>
    <recommendedName>
        <fullName evidence="2">histidine kinase</fullName>
        <ecNumber evidence="2">2.7.13.3</ecNumber>
    </recommendedName>
</protein>
<proteinExistence type="predicted"/>
<dbReference type="SUPFAM" id="SSF55874">
    <property type="entry name" value="ATPase domain of HSP90 chaperone/DNA topoisomerase II/histidine kinase"/>
    <property type="match status" value="1"/>
</dbReference>
<dbReference type="EMBL" id="JBBEUB010000001">
    <property type="protein sequence ID" value="MEJ2901597.1"/>
    <property type="molecule type" value="Genomic_DNA"/>
</dbReference>
<dbReference type="SUPFAM" id="SSF47384">
    <property type="entry name" value="Homodimeric domain of signal transducing histidine kinase"/>
    <property type="match status" value="1"/>
</dbReference>
<dbReference type="Pfam" id="PF00512">
    <property type="entry name" value="HisKA"/>
    <property type="match status" value="1"/>
</dbReference>
<dbReference type="PROSITE" id="PS50109">
    <property type="entry name" value="HIS_KIN"/>
    <property type="match status" value="1"/>
</dbReference>
<evidence type="ECO:0000313" key="11">
    <source>
        <dbReference type="Proteomes" id="UP001378956"/>
    </source>
</evidence>
<dbReference type="SMART" id="SM00388">
    <property type="entry name" value="HisKA"/>
    <property type="match status" value="1"/>
</dbReference>
<evidence type="ECO:0000259" key="9">
    <source>
        <dbReference type="PROSITE" id="PS50109"/>
    </source>
</evidence>
<keyword evidence="5 8" id="KW-0812">Transmembrane</keyword>
<organism evidence="10 11">
    <name type="scientific">Pedobacter panaciterrae</name>
    <dbReference type="NCBI Taxonomy" id="363849"/>
    <lineage>
        <taxon>Bacteria</taxon>
        <taxon>Pseudomonadati</taxon>
        <taxon>Bacteroidota</taxon>
        <taxon>Sphingobacteriia</taxon>
        <taxon>Sphingobacteriales</taxon>
        <taxon>Sphingobacteriaceae</taxon>
        <taxon>Pedobacter</taxon>
    </lineage>
</organism>
<keyword evidence="11" id="KW-1185">Reference proteome</keyword>
<evidence type="ECO:0000256" key="2">
    <source>
        <dbReference type="ARBA" id="ARBA00012438"/>
    </source>
</evidence>
<keyword evidence="3" id="KW-0597">Phosphoprotein</keyword>
<evidence type="ECO:0000256" key="5">
    <source>
        <dbReference type="ARBA" id="ARBA00022692"/>
    </source>
</evidence>
<dbReference type="SMART" id="SM00387">
    <property type="entry name" value="HATPase_c"/>
    <property type="match status" value="1"/>
</dbReference>
<evidence type="ECO:0000256" key="3">
    <source>
        <dbReference type="ARBA" id="ARBA00022553"/>
    </source>
</evidence>
<dbReference type="PANTHER" id="PTHR45436">
    <property type="entry name" value="SENSOR HISTIDINE KINASE YKOH"/>
    <property type="match status" value="1"/>
</dbReference>
<keyword evidence="7 8" id="KW-1133">Transmembrane helix</keyword>